<organism evidence="1 2">
    <name type="scientific">Fusarium equiseti</name>
    <name type="common">Fusarium scirpi</name>
    <dbReference type="NCBI Taxonomy" id="61235"/>
    <lineage>
        <taxon>Eukaryota</taxon>
        <taxon>Fungi</taxon>
        <taxon>Dikarya</taxon>
        <taxon>Ascomycota</taxon>
        <taxon>Pezizomycotina</taxon>
        <taxon>Sordariomycetes</taxon>
        <taxon>Hypocreomycetidae</taxon>
        <taxon>Hypocreales</taxon>
        <taxon>Nectriaceae</taxon>
        <taxon>Fusarium</taxon>
        <taxon>Fusarium incarnatum-equiseti species complex</taxon>
    </lineage>
</organism>
<protein>
    <submittedName>
        <fullName evidence="1">Uncharacterized protein</fullName>
    </submittedName>
</protein>
<dbReference type="Proteomes" id="UP000693738">
    <property type="component" value="Unassembled WGS sequence"/>
</dbReference>
<evidence type="ECO:0000313" key="1">
    <source>
        <dbReference type="EMBL" id="CAG7555642.1"/>
    </source>
</evidence>
<comment type="caution">
    <text evidence="1">The sequence shown here is derived from an EMBL/GenBank/DDBJ whole genome shotgun (WGS) entry which is preliminary data.</text>
</comment>
<reference evidence="1" key="1">
    <citation type="submission" date="2021-05" db="EMBL/GenBank/DDBJ databases">
        <authorList>
            <person name="Khan N."/>
        </authorList>
    </citation>
    <scope>NUCLEOTIDE SEQUENCE</scope>
</reference>
<gene>
    <name evidence="1" type="ORF">FEQUK3_LOCUS1368</name>
</gene>
<accession>A0A8J2IG54</accession>
<dbReference type="EMBL" id="CAJSTJ010000066">
    <property type="protein sequence ID" value="CAG7555642.1"/>
    <property type="molecule type" value="Genomic_DNA"/>
</dbReference>
<sequence>MASYSLRVDLNEKWRKQWSSVPDVKLCFAMAVSNGGDKVYHNMVACTNDIAASTKISWTDKYQFAGNVNTSTATMISNQTTRAVDVKPGSKTTVAKDQANTISTGFSSDAPSNGFLFTNEVECSALLFCEIDGKFVPIYTSHAGNLSPGSSEEIIPKNKVYVWFSDDAKSATMTETMGSAKEIEIIGPGDKTATLDEGGNWTLS</sequence>
<name>A0A8J2IG54_FUSEQ</name>
<evidence type="ECO:0000313" key="2">
    <source>
        <dbReference type="Proteomes" id="UP000693738"/>
    </source>
</evidence>
<dbReference type="AlphaFoldDB" id="A0A8J2IG54"/>
<proteinExistence type="predicted"/>